<dbReference type="Pfam" id="PF07319">
    <property type="entry name" value="DnaI_N"/>
    <property type="match status" value="1"/>
</dbReference>
<protein>
    <submittedName>
        <fullName evidence="2">Primosomal protein DnaI</fullName>
    </submittedName>
</protein>
<dbReference type="AlphaFoldDB" id="A0A2T3G6N8"/>
<dbReference type="CDD" id="cd00009">
    <property type="entry name" value="AAA"/>
    <property type="match status" value="1"/>
</dbReference>
<evidence type="ECO:0000259" key="1">
    <source>
        <dbReference type="SMART" id="SM00382"/>
    </source>
</evidence>
<evidence type="ECO:0000313" key="2">
    <source>
        <dbReference type="EMBL" id="PST43189.1"/>
    </source>
</evidence>
<dbReference type="Pfam" id="PF01695">
    <property type="entry name" value="IstB_IS21"/>
    <property type="match status" value="1"/>
</dbReference>
<gene>
    <name evidence="2" type="ORF">C7U54_00295</name>
</gene>
<keyword evidence="3" id="KW-1185">Reference proteome</keyword>
<dbReference type="InterPro" id="IPR002611">
    <property type="entry name" value="IstB_ATP-bd"/>
</dbReference>
<dbReference type="Proteomes" id="UP000240974">
    <property type="component" value="Unassembled WGS sequence"/>
</dbReference>
<comment type="caution">
    <text evidence="2">The sequence shown here is derived from an EMBL/GenBank/DDBJ whole genome shotgun (WGS) entry which is preliminary data.</text>
</comment>
<dbReference type="EMBL" id="PYLQ01000001">
    <property type="protein sequence ID" value="PST43189.1"/>
    <property type="molecule type" value="Genomic_DNA"/>
</dbReference>
<dbReference type="PANTHER" id="PTHR30050">
    <property type="entry name" value="CHROMOSOMAL REPLICATION INITIATOR PROTEIN DNAA"/>
    <property type="match status" value="1"/>
</dbReference>
<feature type="domain" description="AAA+ ATPase" evidence="1">
    <location>
        <begin position="151"/>
        <end position="281"/>
    </location>
</feature>
<reference evidence="2 3" key="1">
    <citation type="journal article" date="2019" name="Int. J. Syst. Evol. Microbiol.">
        <title>Faecalibacillus intestinalis gen. nov., sp. nov. and Faecalibacillus faecis sp. nov., isolated from human faeces.</title>
        <authorList>
            <person name="Seo B."/>
            <person name="Jeon K."/>
            <person name="Baek I."/>
            <person name="Lee Y.M."/>
            <person name="Baek K."/>
            <person name="Ko G."/>
        </authorList>
    </citation>
    <scope>NUCLEOTIDE SEQUENCE [LARGE SCALE GENOMIC DNA]</scope>
    <source>
        <strain evidence="2 3">SNUG30099</strain>
    </source>
</reference>
<proteinExistence type="predicted"/>
<dbReference type="InterPro" id="IPR009928">
    <property type="entry name" value="DnaI_N"/>
</dbReference>
<dbReference type="InterPro" id="IPR027417">
    <property type="entry name" value="P-loop_NTPase"/>
</dbReference>
<sequence>MQSLQDLHLFDDDQNFQKQKEESINELIKDPYIMKVLSDGQVGRDFIEENWVEFLDFQEDMQKCKDCRGLYQCHKVSKGMKQAVHVENHHLKTILVPCKYGKEILEKQNILSHITVSNVSDDLLLSDLKSIKDIMNKELASTIDHFLSNTSKKGLFICGPSGCGKSTLAGFLTRSLAKQGYHLGYVHFPTYLIDLKNSFSEFGNDNNIEELRNVDYLVIDDLGGENVTSWSRDEVLAAVLTYRNQNKKITLFTSQYTQDDLIKIYTLKKDAREKIKVERLLNTIFTMSMPIMIKQ</sequence>
<dbReference type="SMART" id="SM00382">
    <property type="entry name" value="AAA"/>
    <property type="match status" value="1"/>
</dbReference>
<dbReference type="InterPro" id="IPR003593">
    <property type="entry name" value="AAA+_ATPase"/>
</dbReference>
<dbReference type="GO" id="GO:0005524">
    <property type="term" value="F:ATP binding"/>
    <property type="evidence" value="ECO:0007669"/>
    <property type="project" value="InterPro"/>
</dbReference>
<name>A0A2T3G6N8_9FIRM</name>
<dbReference type="Gene3D" id="3.40.50.300">
    <property type="entry name" value="P-loop containing nucleotide triphosphate hydrolases"/>
    <property type="match status" value="1"/>
</dbReference>
<organism evidence="2 3">
    <name type="scientific">Faecalibacillus intestinalis</name>
    <dbReference type="NCBI Taxonomy" id="1982626"/>
    <lineage>
        <taxon>Bacteria</taxon>
        <taxon>Bacillati</taxon>
        <taxon>Bacillota</taxon>
        <taxon>Erysipelotrichia</taxon>
        <taxon>Erysipelotrichales</taxon>
        <taxon>Coprobacillaceae</taxon>
        <taxon>Faecalibacillus</taxon>
    </lineage>
</organism>
<dbReference type="GO" id="GO:0006260">
    <property type="term" value="P:DNA replication"/>
    <property type="evidence" value="ECO:0007669"/>
    <property type="project" value="TreeGrafter"/>
</dbReference>
<dbReference type="SUPFAM" id="SSF52540">
    <property type="entry name" value="P-loop containing nucleoside triphosphate hydrolases"/>
    <property type="match status" value="1"/>
</dbReference>
<accession>A0A2T3G6N8</accession>
<evidence type="ECO:0000313" key="3">
    <source>
        <dbReference type="Proteomes" id="UP000240974"/>
    </source>
</evidence>
<dbReference type="RefSeq" id="WP_022002931.1">
    <property type="nucleotide sequence ID" value="NZ_DBGCSN010000427.1"/>
</dbReference>
<dbReference type="PANTHER" id="PTHR30050:SF8">
    <property type="entry name" value="PRIMOSOMAL PROTEIN DNAI"/>
    <property type="match status" value="1"/>
</dbReference>